<keyword evidence="4 5" id="KW-0238">DNA-binding</keyword>
<evidence type="ECO:0000256" key="4">
    <source>
        <dbReference type="PROSITE-ProRule" id="PRU00108"/>
    </source>
</evidence>
<evidence type="ECO:0000256" key="1">
    <source>
        <dbReference type="ARBA" id="ARBA00004123"/>
    </source>
</evidence>
<dbReference type="GO" id="GO:0045944">
    <property type="term" value="P:positive regulation of transcription by RNA polymerase II"/>
    <property type="evidence" value="ECO:0007669"/>
    <property type="project" value="InterPro"/>
</dbReference>
<evidence type="ECO:0000256" key="5">
    <source>
        <dbReference type="RuleBase" id="RU000682"/>
    </source>
</evidence>
<keyword evidence="4 5" id="KW-0539">Nucleus</keyword>
<protein>
    <recommendedName>
        <fullName evidence="7">Homeobox domain-containing protein</fullName>
    </recommendedName>
</protein>
<evidence type="ECO:0000313" key="8">
    <source>
        <dbReference type="EMBL" id="CAD7641806.1"/>
    </source>
</evidence>
<keyword evidence="4 5" id="KW-0371">Homeobox</keyword>
<dbReference type="Gene3D" id="1.10.10.60">
    <property type="entry name" value="Homeodomain-like"/>
    <property type="match status" value="1"/>
</dbReference>
<comment type="subcellular location">
    <subcellularLocation>
        <location evidence="1 4 5">Nucleus</location>
    </subcellularLocation>
</comment>
<feature type="region of interest" description="Disordered" evidence="6">
    <location>
        <begin position="56"/>
        <end position="126"/>
    </location>
</feature>
<dbReference type="EMBL" id="OC915746">
    <property type="protein sequence ID" value="CAD7641806.1"/>
    <property type="molecule type" value="Genomic_DNA"/>
</dbReference>
<dbReference type="PANTHER" id="PTHR46271:SF2">
    <property type="entry name" value="RETINA AND ANTERIOR NEURAL FOLD HOMEOBOX PROTEIN 2"/>
    <property type="match status" value="1"/>
</dbReference>
<dbReference type="OrthoDB" id="6159439at2759"/>
<dbReference type="PROSITE" id="PS50071">
    <property type="entry name" value="HOMEOBOX_2"/>
    <property type="match status" value="1"/>
</dbReference>
<evidence type="ECO:0000256" key="2">
    <source>
        <dbReference type="ARBA" id="ARBA00023015"/>
    </source>
</evidence>
<gene>
    <name evidence="8" type="ORF">ONB1V03_LOCUS3271</name>
</gene>
<sequence length="170" mass="18797">MHISRLSHIPCPSSSYVSVKSIPGTKHTIDAILGLRGSHSMRNKCYSIDANIEANSTERSCESIGSNSKSGDEQPIDDNNDDETTDCNAISIHTIPSSPLSIDEDNSGSIGAPDDGPKKKHRRNRTTFTTYQLHELERAFEKSHYPDVYSREELAIKVNLPEVRVQVSIS</sequence>
<organism evidence="8">
    <name type="scientific">Oppiella nova</name>
    <dbReference type="NCBI Taxonomy" id="334625"/>
    <lineage>
        <taxon>Eukaryota</taxon>
        <taxon>Metazoa</taxon>
        <taxon>Ecdysozoa</taxon>
        <taxon>Arthropoda</taxon>
        <taxon>Chelicerata</taxon>
        <taxon>Arachnida</taxon>
        <taxon>Acari</taxon>
        <taxon>Acariformes</taxon>
        <taxon>Sarcoptiformes</taxon>
        <taxon>Oribatida</taxon>
        <taxon>Brachypylina</taxon>
        <taxon>Oppioidea</taxon>
        <taxon>Oppiidae</taxon>
        <taxon>Oppiella</taxon>
    </lineage>
</organism>
<dbReference type="SUPFAM" id="SSF46689">
    <property type="entry name" value="Homeodomain-like"/>
    <property type="match status" value="1"/>
</dbReference>
<feature type="non-terminal residue" evidence="8">
    <location>
        <position position="170"/>
    </location>
</feature>
<dbReference type="GO" id="GO:0005634">
    <property type="term" value="C:nucleus"/>
    <property type="evidence" value="ECO:0007669"/>
    <property type="project" value="UniProtKB-SubCell"/>
</dbReference>
<proteinExistence type="predicted"/>
<keyword evidence="3" id="KW-0804">Transcription</keyword>
<dbReference type="Pfam" id="PF00046">
    <property type="entry name" value="Homeodomain"/>
    <property type="match status" value="1"/>
</dbReference>
<keyword evidence="2" id="KW-0805">Transcription regulation</keyword>
<dbReference type="InterPro" id="IPR043562">
    <property type="entry name" value="RAX/RAX2"/>
</dbReference>
<dbReference type="GO" id="GO:0000981">
    <property type="term" value="F:DNA-binding transcription factor activity, RNA polymerase II-specific"/>
    <property type="evidence" value="ECO:0007669"/>
    <property type="project" value="InterPro"/>
</dbReference>
<dbReference type="SMART" id="SM00389">
    <property type="entry name" value="HOX"/>
    <property type="match status" value="1"/>
</dbReference>
<dbReference type="PANTHER" id="PTHR46271">
    <property type="entry name" value="HOMEOBOX PROTEIN, PUTATIVE-RELATED"/>
    <property type="match status" value="1"/>
</dbReference>
<dbReference type="CDD" id="cd00086">
    <property type="entry name" value="homeodomain"/>
    <property type="match status" value="1"/>
</dbReference>
<dbReference type="AlphaFoldDB" id="A0A7R9LHF4"/>
<evidence type="ECO:0000256" key="6">
    <source>
        <dbReference type="SAM" id="MobiDB-lite"/>
    </source>
</evidence>
<evidence type="ECO:0000256" key="3">
    <source>
        <dbReference type="ARBA" id="ARBA00023163"/>
    </source>
</evidence>
<feature type="compositionally biased region" description="Polar residues" evidence="6">
    <location>
        <begin position="56"/>
        <end position="69"/>
    </location>
</feature>
<name>A0A7R9LHF4_9ACAR</name>
<feature type="compositionally biased region" description="Acidic residues" evidence="6">
    <location>
        <begin position="74"/>
        <end position="85"/>
    </location>
</feature>
<reference evidence="8" key="1">
    <citation type="submission" date="2020-11" db="EMBL/GenBank/DDBJ databases">
        <authorList>
            <person name="Tran Van P."/>
        </authorList>
    </citation>
    <scope>NUCLEOTIDE SEQUENCE</scope>
</reference>
<accession>A0A7R9LHF4</accession>
<dbReference type="InterPro" id="IPR009057">
    <property type="entry name" value="Homeodomain-like_sf"/>
</dbReference>
<dbReference type="GO" id="GO:0000978">
    <property type="term" value="F:RNA polymerase II cis-regulatory region sequence-specific DNA binding"/>
    <property type="evidence" value="ECO:0007669"/>
    <property type="project" value="TreeGrafter"/>
</dbReference>
<dbReference type="InterPro" id="IPR001356">
    <property type="entry name" value="HD"/>
</dbReference>
<feature type="domain" description="Homeobox" evidence="7">
    <location>
        <begin position="119"/>
        <end position="170"/>
    </location>
</feature>
<evidence type="ECO:0000259" key="7">
    <source>
        <dbReference type="PROSITE" id="PS50071"/>
    </source>
</evidence>